<evidence type="ECO:0000313" key="3">
    <source>
        <dbReference type="Proteomes" id="UP001174136"/>
    </source>
</evidence>
<dbReference type="Gene3D" id="3.30.420.10">
    <property type="entry name" value="Ribonuclease H-like superfamily/Ribonuclease H"/>
    <property type="match status" value="1"/>
</dbReference>
<name>A0AA47NZZ3_MERPO</name>
<proteinExistence type="predicted"/>
<dbReference type="Proteomes" id="UP001174136">
    <property type="component" value="Unassembled WGS sequence"/>
</dbReference>
<gene>
    <name evidence="2" type="primary">POL_13</name>
    <name evidence="2" type="ORF">N1851_015887</name>
</gene>
<dbReference type="GO" id="GO:0003676">
    <property type="term" value="F:nucleic acid binding"/>
    <property type="evidence" value="ECO:0007669"/>
    <property type="project" value="InterPro"/>
</dbReference>
<dbReference type="InterPro" id="IPR036397">
    <property type="entry name" value="RNaseH_sf"/>
</dbReference>
<dbReference type="EMBL" id="JAOPHQ010002874">
    <property type="protein sequence ID" value="KAK0145216.1"/>
    <property type="molecule type" value="Genomic_DNA"/>
</dbReference>
<organism evidence="2 3">
    <name type="scientific">Merluccius polli</name>
    <name type="common">Benguela hake</name>
    <name type="synonym">Merluccius cadenati</name>
    <dbReference type="NCBI Taxonomy" id="89951"/>
    <lineage>
        <taxon>Eukaryota</taxon>
        <taxon>Metazoa</taxon>
        <taxon>Chordata</taxon>
        <taxon>Craniata</taxon>
        <taxon>Vertebrata</taxon>
        <taxon>Euteleostomi</taxon>
        <taxon>Actinopterygii</taxon>
        <taxon>Neopterygii</taxon>
        <taxon>Teleostei</taxon>
        <taxon>Neoteleostei</taxon>
        <taxon>Acanthomorphata</taxon>
        <taxon>Zeiogadaria</taxon>
        <taxon>Gadariae</taxon>
        <taxon>Gadiformes</taxon>
        <taxon>Gadoidei</taxon>
        <taxon>Merlucciidae</taxon>
        <taxon>Merluccius</taxon>
    </lineage>
</organism>
<dbReference type="SUPFAM" id="SSF53098">
    <property type="entry name" value="Ribonuclease H-like"/>
    <property type="match status" value="1"/>
</dbReference>
<dbReference type="PROSITE" id="PS50994">
    <property type="entry name" value="INTEGRASE"/>
    <property type="match status" value="1"/>
</dbReference>
<dbReference type="SUPFAM" id="SSF56672">
    <property type="entry name" value="DNA/RNA polymerases"/>
    <property type="match status" value="1"/>
</dbReference>
<protein>
    <submittedName>
        <fullName evidence="2">Retrovirus-related Pol polyprotein from transposon 412</fullName>
    </submittedName>
</protein>
<dbReference type="SUPFAM" id="SSF47353">
    <property type="entry name" value="Retrovirus capsid dimerization domain-like"/>
    <property type="match status" value="1"/>
</dbReference>
<accession>A0AA47NZZ3</accession>
<dbReference type="InterPro" id="IPR012337">
    <property type="entry name" value="RNaseH-like_sf"/>
</dbReference>
<dbReference type="Pfam" id="PF00665">
    <property type="entry name" value="rve"/>
    <property type="match status" value="1"/>
</dbReference>
<dbReference type="AlphaFoldDB" id="A0AA47NZZ3"/>
<dbReference type="InterPro" id="IPR001584">
    <property type="entry name" value="Integrase_cat-core"/>
</dbReference>
<dbReference type="Gene3D" id="4.10.60.10">
    <property type="entry name" value="Zinc finger, CCHC-type"/>
    <property type="match status" value="1"/>
</dbReference>
<dbReference type="FunFam" id="3.30.420.10:FF:000032">
    <property type="entry name" value="Retrovirus-related Pol polyprotein from transposon 297-like Protein"/>
    <property type="match status" value="1"/>
</dbReference>
<dbReference type="InterPro" id="IPR043502">
    <property type="entry name" value="DNA/RNA_pol_sf"/>
</dbReference>
<dbReference type="Gene3D" id="3.10.10.10">
    <property type="entry name" value="HIV Type 1 Reverse Transcriptase, subunit A, domain 1"/>
    <property type="match status" value="1"/>
</dbReference>
<dbReference type="GO" id="GO:0015074">
    <property type="term" value="P:DNA integration"/>
    <property type="evidence" value="ECO:0007669"/>
    <property type="project" value="InterPro"/>
</dbReference>
<dbReference type="PANTHER" id="PTHR46888">
    <property type="entry name" value="ZINC KNUCKLE DOMAINCONTAINING PROTEIN-RELATED"/>
    <property type="match status" value="1"/>
</dbReference>
<reference evidence="2" key="1">
    <citation type="journal article" date="2023" name="Front. Mar. Sci.">
        <title>A new Merluccius polli reference genome to investigate the effects of global change in West African waters.</title>
        <authorList>
            <person name="Mateo J.L."/>
            <person name="Blanco-Fernandez C."/>
            <person name="Garcia-Vazquez E."/>
            <person name="Machado-Schiaffino G."/>
        </authorList>
    </citation>
    <scope>NUCLEOTIDE SEQUENCE</scope>
    <source>
        <strain evidence="2">C29</strain>
        <tissue evidence="2">Fin</tissue>
    </source>
</reference>
<dbReference type="PANTHER" id="PTHR46888:SF13">
    <property type="entry name" value="RIBONUCLEASE H"/>
    <property type="match status" value="1"/>
</dbReference>
<feature type="domain" description="Integrase catalytic" evidence="1">
    <location>
        <begin position="597"/>
        <end position="770"/>
    </location>
</feature>
<evidence type="ECO:0000259" key="1">
    <source>
        <dbReference type="PROSITE" id="PS50994"/>
    </source>
</evidence>
<dbReference type="InterPro" id="IPR054465">
    <property type="entry name" value="Integrase_p58-like_C"/>
</dbReference>
<dbReference type="Pfam" id="PF22938">
    <property type="entry name" value="Integrase_p58_C"/>
    <property type="match status" value="1"/>
</dbReference>
<keyword evidence="3" id="KW-1185">Reference proteome</keyword>
<sequence>MASVEEFVENPTQLLKAFSKEQLLKVAERFDAQLDEKEVLPKVEEGFTESISTEGSVSSGRPPDSLGLLEWEERAKEHAVELERLRLDVQLRDADLRQQQHALQRYRLDLINEGKLFDPNNQSVPGNLFDVATSLRLVPKCSEEDIDTFFLLFERLAKTRKWSDPEQTLLLQCVLTGKAQEAVSALSMADSENYNKVKAAVLKAYELVPEAYRQKFRKSTKHERITYVEFARELTTIFNRWRVAAETLPDCIVTYLFERQVKTVSEAAVLADEYSLTHKLPVCGHRGTFSSSLQLDGLKNESGTRLENISQFRPQQNQSTSCNYCLGQGHWKKECPVLKAKSKFHHDNRPVKPGALAVSVFGHEFLGFFAAESSTARLLVFSFGYHPFVSNGFVSLEGSDKKVPVNILRDSGALDSFILESVLPFSSDSDTGGWTVVKGMGLNVLTVPIHNVSLSSNLVKGEVSLGVCPELPVEGIQVILGNDLVGAQVWSDSPPSPLVASTTSVGDVSLGNLTKSLVDSACVVTRAQSRIDPLSEKCAKGTRKKSSVFHYLTVCCLLLAEQEEDLSLKELFQQVRPSDELESAVPGYFLEDGLLVRKWVPQSDSFVGDAIFQVVVPTRLRPEILHTAHNTAGHSGVLLTVMCLSTLYPAGYPLRNITTKSIVKALSQFISVFGIPKIIQSDQGTNFTSNMFLEILKQLHVSHAQSTPYHPQSQGAIEHFHQTLKSLLRSYCIELNCDWEEGLPWFMLAAREVTQESTGFSPNELVFGHTVRGPLAVLQDDWKKTPPPAKLTDYVNGFRRRLYAAGEQAKRNLVKSQRKMKKLFDRRTDKRGFAPGDQVLMLLPVVSSPFHAKFAGPYEILRKVSDQNYVISTPDRRRKTQLCHVNLLTSYHLASSGGPSTGEGRPVAAPMGDLCRLKNSESLSKLDMLLDHLSGSRRLQSSKLILSFPSLFSDTPSRTHLIEHDIDIGDEKPIRQQFYRVSPRKRDQLESEVRYMLEHGLAVPSGSSWASPCLLVTKPDHTFRPCTDFRKVNKITKPDSFPLPRIDDCVDQGSPNFFL</sequence>
<comment type="caution">
    <text evidence="2">The sequence shown here is derived from an EMBL/GenBank/DDBJ whole genome shotgun (WGS) entry which is preliminary data.</text>
</comment>
<evidence type="ECO:0000313" key="2">
    <source>
        <dbReference type="EMBL" id="KAK0145216.1"/>
    </source>
</evidence>